<evidence type="ECO:0000313" key="1">
    <source>
        <dbReference type="EMBL" id="CAI2378326.1"/>
    </source>
</evidence>
<dbReference type="AlphaFoldDB" id="A0AAD1XSB3"/>
<accession>A0AAD1XSB3</accession>
<keyword evidence="2" id="KW-1185">Reference proteome</keyword>
<protein>
    <submittedName>
        <fullName evidence="1">Uncharacterized protein</fullName>
    </submittedName>
</protein>
<dbReference type="EMBL" id="CAMPGE010020037">
    <property type="protein sequence ID" value="CAI2378326.1"/>
    <property type="molecule type" value="Genomic_DNA"/>
</dbReference>
<sequence>MQKSKRFDMPSLKLDKLPNKDDNYLKNYKNSEFQIEGDQIPMDFNTSRKDYYKTKRLLLTESFDMNYPVDDDSDTDTDALSTIWLNSEMKTEHFDVPENSERDISIDDNISVIGKLQENFRQEIGHESNQELQTSYLKHEDSISQMISKSFLEGLPDHEDSLSEEEKYIQQEWEKQIQLHKKDQICQAESYQEDEKPKMELSYTPRYTKHDVYYLFQYHLIEHAIDWLFLPEEPNLLIELLNDQQAIYATQTLSMITDQMPEGEIMPCYFAFKGMISLFVSDFAKAFNYFDKASLVEDNILFLFWKIVSKFYIWMETRDFEDFSILKLLLSKFERLSQFNVNIKWIRLRIKLYEYTKIDKSDFALSKARDSALEIKSLNQYLGYIAWAEIYATTDQIDKCMEVLHDCIETEPNKTYAYIRLYHYNQKLEKPKEIFQLFLKIYLFLNDTADFVEQHNEVRHRLLTLLFIRVCASEGLISLAIKTICTQYQEDGDKLSLLMEFARIVTHFGNTEYVGEAMGVLEEIEMRGCIERNRDVYFLMAQIEILRGNIMIGYKLFMEALKHLEPSRDQKRIDYRIGIKLIEENAVLSLDQYDKALRELEVVQIVDRKYSDLVKLKLHSCVLKDSIDLIIMIDGVYKHRYTDIKLCIYYFEMAFKHKDLTTMVYLREQLSVLIENNETISTCEYVRALDLIYHTYDFQGKFKTAIEILDRINSLVPSLPDDYDLEKFRKLIHNQRDQTSEDTEDYNIRGGAIPMLDFTQMEKINISKLIMKEGSSSRHDCSLMSDKSPERKSKTARENFLGNAHRNLFDYDQSADNLLRITEKTNEDEKELPLLTPKEHNETANLLDLSNPDLSIDVTEKEFMENDVNPSKNITFRSFSDPKYFLEKGKLCCRIVLDYLAKINLQKENEESKYPDLISFEDTRDDRAMQALTSRDYNELLEEGLGSLVEFLLNLFYRKQYYSEEGFESKKEKAFFWVSVVLCKLKRHEESLDIIKRYSHKWNHSEKFIDSIINEMMEADPHLREKYHF</sequence>
<proteinExistence type="predicted"/>
<dbReference type="Proteomes" id="UP001295684">
    <property type="component" value="Unassembled WGS sequence"/>
</dbReference>
<organism evidence="1 2">
    <name type="scientific">Euplotes crassus</name>
    <dbReference type="NCBI Taxonomy" id="5936"/>
    <lineage>
        <taxon>Eukaryota</taxon>
        <taxon>Sar</taxon>
        <taxon>Alveolata</taxon>
        <taxon>Ciliophora</taxon>
        <taxon>Intramacronucleata</taxon>
        <taxon>Spirotrichea</taxon>
        <taxon>Hypotrichia</taxon>
        <taxon>Euplotida</taxon>
        <taxon>Euplotidae</taxon>
        <taxon>Moneuplotes</taxon>
    </lineage>
</organism>
<evidence type="ECO:0000313" key="2">
    <source>
        <dbReference type="Proteomes" id="UP001295684"/>
    </source>
</evidence>
<gene>
    <name evidence="1" type="ORF">ECRASSUSDP1_LOCUS19721</name>
</gene>
<comment type="caution">
    <text evidence="1">The sequence shown here is derived from an EMBL/GenBank/DDBJ whole genome shotgun (WGS) entry which is preliminary data.</text>
</comment>
<reference evidence="1" key="1">
    <citation type="submission" date="2023-07" db="EMBL/GenBank/DDBJ databases">
        <authorList>
            <consortium name="AG Swart"/>
            <person name="Singh M."/>
            <person name="Singh A."/>
            <person name="Seah K."/>
            <person name="Emmerich C."/>
        </authorList>
    </citation>
    <scope>NUCLEOTIDE SEQUENCE</scope>
    <source>
        <strain evidence="1">DP1</strain>
    </source>
</reference>
<name>A0AAD1XSB3_EUPCR</name>